<evidence type="ECO:0000313" key="1">
    <source>
        <dbReference type="EMBL" id="SKA04936.1"/>
    </source>
</evidence>
<gene>
    <name evidence="1" type="ORF">SAMN02745110_02446</name>
</gene>
<protein>
    <submittedName>
        <fullName evidence="1">Uncharacterized protein</fullName>
    </submittedName>
</protein>
<reference evidence="1 2" key="1">
    <citation type="submission" date="2017-02" db="EMBL/GenBank/DDBJ databases">
        <authorList>
            <person name="Peterson S.W."/>
        </authorList>
    </citation>
    <scope>NUCLEOTIDE SEQUENCE [LARGE SCALE GENOMIC DNA]</scope>
    <source>
        <strain evidence="1 2">ATCC 17233</strain>
    </source>
</reference>
<name>A0A1T4QMM3_9FIRM</name>
<evidence type="ECO:0000313" key="2">
    <source>
        <dbReference type="Proteomes" id="UP000189857"/>
    </source>
</evidence>
<dbReference type="AlphaFoldDB" id="A0A1T4QMM3"/>
<keyword evidence="2" id="KW-1185">Reference proteome</keyword>
<organism evidence="1 2">
    <name type="scientific">Eubacterium ruminantium</name>
    <dbReference type="NCBI Taxonomy" id="42322"/>
    <lineage>
        <taxon>Bacteria</taxon>
        <taxon>Bacillati</taxon>
        <taxon>Bacillota</taxon>
        <taxon>Clostridia</taxon>
        <taxon>Eubacteriales</taxon>
        <taxon>Eubacteriaceae</taxon>
        <taxon>Eubacterium</taxon>
    </lineage>
</organism>
<dbReference type="EMBL" id="FUXA01000023">
    <property type="protein sequence ID" value="SKA04936.1"/>
    <property type="molecule type" value="Genomic_DNA"/>
</dbReference>
<accession>A0A1T4QMM3</accession>
<proteinExistence type="predicted"/>
<dbReference type="RefSeq" id="WP_143000691.1">
    <property type="nucleotide sequence ID" value="NZ_FMTO01000025.1"/>
</dbReference>
<sequence>MKSNKDYNKGQMTLTDRVAIEIGLAKEDSFAKIGRMVNSRHIERL</sequence>
<dbReference type="Proteomes" id="UP000189857">
    <property type="component" value="Unassembled WGS sequence"/>
</dbReference>